<evidence type="ECO:0000256" key="3">
    <source>
        <dbReference type="ARBA" id="ARBA00022833"/>
    </source>
</evidence>
<proteinExistence type="predicted"/>
<dbReference type="GO" id="GO:0019789">
    <property type="term" value="F:SUMO transferase activity"/>
    <property type="evidence" value="ECO:0007669"/>
    <property type="project" value="InterPro"/>
</dbReference>
<feature type="domain" description="RING-type" evidence="12">
    <location>
        <begin position="7"/>
        <end position="46"/>
    </location>
</feature>
<dbReference type="PANTHER" id="PTHR22663:SF21">
    <property type="entry name" value="E3 SUMO-PROTEIN LIGASE RNF212-RELATED"/>
    <property type="match status" value="1"/>
</dbReference>
<dbReference type="InterPro" id="IPR001841">
    <property type="entry name" value="Znf_RING"/>
</dbReference>
<dbReference type="Pfam" id="PF14634">
    <property type="entry name" value="zf-RING_5"/>
    <property type="match status" value="1"/>
</dbReference>
<gene>
    <name evidence="13" type="primary">Rnf212</name>
</gene>
<dbReference type="PANTHER" id="PTHR22663">
    <property type="entry name" value="RING FINGER PROTEIN NARYA-RELATED"/>
    <property type="match status" value="1"/>
</dbReference>
<dbReference type="SUPFAM" id="SSF57850">
    <property type="entry name" value="RING/U-box"/>
    <property type="match status" value="1"/>
</dbReference>
<dbReference type="KEGG" id="ccan:109695007"/>
<protein>
    <recommendedName>
        <fullName evidence="6">Probable E3 SUMO-protein ligase RNF212</fullName>
    </recommendedName>
    <alternativeName>
        <fullName evidence="8">Probable E3 SUMO-protein transferase RNF212</fullName>
    </alternativeName>
    <alternativeName>
        <fullName evidence="7">RING finger protein 212</fullName>
    </alternativeName>
</protein>
<dbReference type="GO" id="GO:0007129">
    <property type="term" value="P:homologous chromosome pairing at meiosis"/>
    <property type="evidence" value="ECO:0007669"/>
    <property type="project" value="TreeGrafter"/>
</dbReference>
<organism evidence="13">
    <name type="scientific">Castor canadensis</name>
    <name type="common">American beaver</name>
    <dbReference type="NCBI Taxonomy" id="51338"/>
    <lineage>
        <taxon>Eukaryota</taxon>
        <taxon>Metazoa</taxon>
        <taxon>Chordata</taxon>
        <taxon>Craniata</taxon>
        <taxon>Vertebrata</taxon>
        <taxon>Euteleostomi</taxon>
        <taxon>Mammalia</taxon>
        <taxon>Eutheria</taxon>
        <taxon>Euarchontoglires</taxon>
        <taxon>Glires</taxon>
        <taxon>Rodentia</taxon>
        <taxon>Castorimorpha</taxon>
        <taxon>Castoridae</taxon>
        <taxon>Castor</taxon>
    </lineage>
</organism>
<dbReference type="OrthoDB" id="2535391at2759"/>
<evidence type="ECO:0000256" key="9">
    <source>
        <dbReference type="PROSITE-ProRule" id="PRU00175"/>
    </source>
</evidence>
<dbReference type="GO" id="GO:0007131">
    <property type="term" value="P:reciprocal meiotic recombination"/>
    <property type="evidence" value="ECO:0007669"/>
    <property type="project" value="InterPro"/>
</dbReference>
<evidence type="ECO:0000256" key="8">
    <source>
        <dbReference type="ARBA" id="ARBA00083473"/>
    </source>
</evidence>
<evidence type="ECO:0000256" key="1">
    <source>
        <dbReference type="ARBA" id="ARBA00022723"/>
    </source>
</evidence>
<dbReference type="InterPro" id="IPR042123">
    <property type="entry name" value="Zip3/RNF212-like"/>
</dbReference>
<keyword evidence="1" id="KW-0479">Metal-binding</keyword>
<evidence type="ECO:0000256" key="10">
    <source>
        <dbReference type="SAM" id="Coils"/>
    </source>
</evidence>
<evidence type="ECO:0000256" key="7">
    <source>
        <dbReference type="ARBA" id="ARBA00080634"/>
    </source>
</evidence>
<dbReference type="GO" id="GO:0000795">
    <property type="term" value="C:synaptonemal complex"/>
    <property type="evidence" value="ECO:0007669"/>
    <property type="project" value="InterPro"/>
</dbReference>
<dbReference type="InterPro" id="IPR017907">
    <property type="entry name" value="Znf_RING_CS"/>
</dbReference>
<dbReference type="GO" id="GO:0008270">
    <property type="term" value="F:zinc ion binding"/>
    <property type="evidence" value="ECO:0007669"/>
    <property type="project" value="UniProtKB-KW"/>
</dbReference>
<evidence type="ECO:0000259" key="12">
    <source>
        <dbReference type="PROSITE" id="PS50089"/>
    </source>
</evidence>
<evidence type="ECO:0000256" key="2">
    <source>
        <dbReference type="ARBA" id="ARBA00022771"/>
    </source>
</evidence>
<dbReference type="GO" id="GO:0016925">
    <property type="term" value="P:protein sumoylation"/>
    <property type="evidence" value="ECO:0007669"/>
    <property type="project" value="TreeGrafter"/>
</dbReference>
<dbReference type="PROSITE" id="PS50089">
    <property type="entry name" value="ZF_RING_2"/>
    <property type="match status" value="1"/>
</dbReference>
<dbReference type="CDD" id="cd16746">
    <property type="entry name" value="RING-HC_RNF212"/>
    <property type="match status" value="1"/>
</dbReference>
<evidence type="ECO:0000256" key="5">
    <source>
        <dbReference type="ARBA" id="ARBA00059057"/>
    </source>
</evidence>
<accession>A0A8B7VMK5</accession>
<sequence length="296" mass="32565">MDSLVFCNRCFQSPCRKSSFSLTNCGHVFCDVCLGKGKKDECLICKVPCRTVLLSKHTDSDIQTFFMRIDGLCKKYSKETSQVSEFQEKHRKRLLAFYREKISQLEESLRKSVLQIEQLQSMRSSQQTAFSSVKNSLSTKPNGYFLLPPNSSAPHRVESMEVDLTPSPVRKPEVAAGPTRISLISPPQDGRMGGVLGVQELHYPCGSPGSQPARLPQEQRVDCASFRPTRGPGPDTFPCCPCRGLWAMDVPPAKQTFLGQPLQLKPGTSASAQAPPPDASSSSRPQDEALISSQAL</sequence>
<feature type="region of interest" description="Disordered" evidence="11">
    <location>
        <begin position="259"/>
        <end position="296"/>
    </location>
</feature>
<keyword evidence="3" id="KW-0862">Zinc</keyword>
<keyword evidence="13" id="KW-0436">Ligase</keyword>
<keyword evidence="2 9" id="KW-0863">Zinc-finger</keyword>
<feature type="compositionally biased region" description="Low complexity" evidence="11">
    <location>
        <begin position="269"/>
        <end position="284"/>
    </location>
</feature>
<dbReference type="AlphaFoldDB" id="A0A8B7VMK5"/>
<evidence type="ECO:0000256" key="11">
    <source>
        <dbReference type="SAM" id="MobiDB-lite"/>
    </source>
</evidence>
<feature type="coiled-coil region" evidence="10">
    <location>
        <begin position="95"/>
        <end position="122"/>
    </location>
</feature>
<comment type="function">
    <text evidence="5">SUMO E3 ligase that acts as a regulator of crossing-over during meiosis: required to couple chromosome synapsis to the formation of crossover-specific recombination complexes. Localizes to recombination sites and stabilizes meiosis-specific recombination factors, such as MutS-gamma complex proteins (MSH4 and MSH5) and TEX11. May mediate sumoylation of target proteins MSH4 and/or MSH5, leading to enhance their binding to recombination sites. Acts as a limiting factor for crossover designation and/or reinforcement and plays an antagonist role with CCNB1IP1/HEI10 in the regulation of meiotic recombination.</text>
</comment>
<dbReference type="RefSeq" id="XP_020032883.1">
    <property type="nucleotide sequence ID" value="XM_020177294.1"/>
</dbReference>
<dbReference type="FunFam" id="3.30.40.10:FF:000839">
    <property type="entry name" value="Ring finger protein 212"/>
    <property type="match status" value="1"/>
</dbReference>
<dbReference type="CTD" id="285498"/>
<evidence type="ECO:0000256" key="6">
    <source>
        <dbReference type="ARBA" id="ARBA00074434"/>
    </source>
</evidence>
<reference evidence="13" key="1">
    <citation type="submission" date="2025-08" db="UniProtKB">
        <authorList>
            <consortium name="RefSeq"/>
        </authorList>
    </citation>
    <scope>IDENTIFICATION</scope>
    <source>
        <tissue evidence="13">Leukocyte</tissue>
    </source>
</reference>
<dbReference type="GO" id="GO:0016874">
    <property type="term" value="F:ligase activity"/>
    <property type="evidence" value="ECO:0007669"/>
    <property type="project" value="UniProtKB-KW"/>
</dbReference>
<evidence type="ECO:0000256" key="4">
    <source>
        <dbReference type="ARBA" id="ARBA00023254"/>
    </source>
</evidence>
<keyword evidence="10" id="KW-0175">Coiled coil</keyword>
<dbReference type="PROSITE" id="PS00518">
    <property type="entry name" value="ZF_RING_1"/>
    <property type="match status" value="1"/>
</dbReference>
<name>A0A8B7VMK5_CASCN</name>
<evidence type="ECO:0000313" key="13">
    <source>
        <dbReference type="RefSeq" id="XP_020032883.1"/>
    </source>
</evidence>
<keyword evidence="4" id="KW-0469">Meiosis</keyword>